<dbReference type="Gene3D" id="1.10.10.60">
    <property type="entry name" value="Homeodomain-like"/>
    <property type="match status" value="1"/>
</dbReference>
<dbReference type="SUPFAM" id="SSF46689">
    <property type="entry name" value="Homeodomain-like"/>
    <property type="match status" value="1"/>
</dbReference>
<evidence type="ECO:0000313" key="3">
    <source>
        <dbReference type="Proteomes" id="UP000676478"/>
    </source>
</evidence>
<evidence type="ECO:0000313" key="2">
    <source>
        <dbReference type="EMBL" id="MBS1010758.1"/>
    </source>
</evidence>
<proteinExistence type="predicted"/>
<comment type="caution">
    <text evidence="2">The sequence shown here is derived from an EMBL/GenBank/DDBJ whole genome shotgun (WGS) entry which is preliminary data.</text>
</comment>
<reference evidence="2" key="1">
    <citation type="submission" date="2020-12" db="EMBL/GenBank/DDBJ databases">
        <authorList>
            <person name="Mcmullen J.G."/>
        </authorList>
    </citation>
    <scope>NUCLEOTIDE SEQUENCE</scope>
    <source>
        <strain evidence="2">Dm-2019-70</strain>
    </source>
</reference>
<dbReference type="Proteomes" id="UP000676478">
    <property type="component" value="Unassembled WGS sequence"/>
</dbReference>
<dbReference type="InterPro" id="IPR009057">
    <property type="entry name" value="Homeodomain-like_sf"/>
</dbReference>
<dbReference type="EMBL" id="JAERKF010000008">
    <property type="protein sequence ID" value="MBS1010758.1"/>
    <property type="molecule type" value="Genomic_DNA"/>
</dbReference>
<dbReference type="AlphaFoldDB" id="A0AA41EQ08"/>
<gene>
    <name evidence="2" type="ORF">JK167_07960</name>
</gene>
<dbReference type="Pfam" id="PF08765">
    <property type="entry name" value="Mor"/>
    <property type="match status" value="1"/>
</dbReference>
<accession>A0AA41EQ08</accession>
<feature type="domain" description="Mor transcription activator" evidence="1">
    <location>
        <begin position="15"/>
        <end position="83"/>
    </location>
</feature>
<protein>
    <recommendedName>
        <fullName evidence="1">Mor transcription activator domain-containing protein</fullName>
    </recommendedName>
</protein>
<sequence length="90" mass="10831">MSNEVEVETLHRFFHELDELIGQEAMLTFYRQYRGMQISVPAHLYDRKLCAQRIIAEYDGTNQQALARKYGYSQKWIQRILHSEKECHRL</sequence>
<reference evidence="2" key="2">
    <citation type="submission" date="2022-09" db="EMBL/GenBank/DDBJ databases">
        <title>Genome-inferred correspondence between phylogeny and metabolic traits in the wild Drosophila gut microbiome.</title>
        <authorList>
            <person name="Bueno E."/>
            <person name="Blow F."/>
            <person name="Douglas A.E."/>
        </authorList>
    </citation>
    <scope>NUCLEOTIDE SEQUENCE</scope>
    <source>
        <strain evidence="2">Dm-2019-70</strain>
    </source>
</reference>
<dbReference type="RefSeq" id="WP_211756643.1">
    <property type="nucleotide sequence ID" value="NZ_JAERKF010000008.1"/>
</dbReference>
<name>A0AA41EQ08_LEVBR</name>
<organism evidence="2 3">
    <name type="scientific">Levilactobacillus brevis</name>
    <name type="common">Lactobacillus brevis</name>
    <dbReference type="NCBI Taxonomy" id="1580"/>
    <lineage>
        <taxon>Bacteria</taxon>
        <taxon>Bacillati</taxon>
        <taxon>Bacillota</taxon>
        <taxon>Bacilli</taxon>
        <taxon>Lactobacillales</taxon>
        <taxon>Lactobacillaceae</taxon>
        <taxon>Levilactobacillus</taxon>
    </lineage>
</organism>
<dbReference type="InterPro" id="IPR014875">
    <property type="entry name" value="Mor_transcription_activator"/>
</dbReference>
<evidence type="ECO:0000259" key="1">
    <source>
        <dbReference type="Pfam" id="PF08765"/>
    </source>
</evidence>